<dbReference type="Proteomes" id="UP000186549">
    <property type="component" value="Unassembled WGS sequence"/>
</dbReference>
<dbReference type="EMBL" id="MNQU01000235">
    <property type="protein sequence ID" value="OKZ32179.1"/>
    <property type="molecule type" value="Genomic_DNA"/>
</dbReference>
<feature type="signal peptide" evidence="1">
    <location>
        <begin position="1"/>
        <end position="24"/>
    </location>
</feature>
<evidence type="ECO:0000313" key="3">
    <source>
        <dbReference type="Proteomes" id="UP000186549"/>
    </source>
</evidence>
<evidence type="ECO:0008006" key="4">
    <source>
        <dbReference type="Google" id="ProtNLM"/>
    </source>
</evidence>
<dbReference type="Gene3D" id="2.60.40.2370">
    <property type="entry name" value="NigD-like, C-terminal beta sandwich domain"/>
    <property type="match status" value="1"/>
</dbReference>
<name>A0A1Q6I0D1_BACUN</name>
<comment type="caution">
    <text evidence="2">The sequence shown here is derived from an EMBL/GenBank/DDBJ whole genome shotgun (WGS) entry which is preliminary data.</text>
</comment>
<protein>
    <recommendedName>
        <fullName evidence="4">NigD-like protein</fullName>
    </recommendedName>
</protein>
<sequence>MFLVKMKKYFSVIVILLLSLTSCSDDNPSDSAVLFDIVCLEEDSENGSVFTLCKPGNDEVITLTTPQRLDTRVVAAGDRFLLMYVPESGEAYRSGAVTAKGYGKIVNGELTVTEGNEIEGWDREAVHLLSAWRAGKYMNMHVRLPYQQGPRDFTLAMPEIQADSSYPDIYLVNASETDVATFSRAYYASFDISALINDPQVEGFTLHLNNSNLNLDEIRFDKK</sequence>
<organism evidence="2 3">
    <name type="scientific">Bacteroides uniformis</name>
    <dbReference type="NCBI Taxonomy" id="820"/>
    <lineage>
        <taxon>Bacteria</taxon>
        <taxon>Pseudomonadati</taxon>
        <taxon>Bacteroidota</taxon>
        <taxon>Bacteroidia</taxon>
        <taxon>Bacteroidales</taxon>
        <taxon>Bacteroidaceae</taxon>
        <taxon>Bacteroides</taxon>
    </lineage>
</organism>
<dbReference type="AlphaFoldDB" id="A0A1Q6I0D1"/>
<feature type="chain" id="PRO_5012050276" description="NigD-like protein" evidence="1">
    <location>
        <begin position="25"/>
        <end position="223"/>
    </location>
</feature>
<keyword evidence="1" id="KW-0732">Signal</keyword>
<evidence type="ECO:0000256" key="1">
    <source>
        <dbReference type="SAM" id="SignalP"/>
    </source>
</evidence>
<dbReference type="InterPro" id="IPR038143">
    <property type="entry name" value="NigD-like_C_dom_sf"/>
</dbReference>
<evidence type="ECO:0000313" key="2">
    <source>
        <dbReference type="EMBL" id="OKZ32179.1"/>
    </source>
</evidence>
<reference evidence="2 3" key="1">
    <citation type="journal article" date="2016" name="Nat. Biotechnol.">
        <title>Measurement of bacterial replication rates in microbial communities.</title>
        <authorList>
            <person name="Brown C.T."/>
            <person name="Olm M.R."/>
            <person name="Thomas B.C."/>
            <person name="Banfield J.F."/>
        </authorList>
    </citation>
    <scope>NUCLEOTIDE SEQUENCE [LARGE SCALE GENOMIC DNA]</scope>
    <source>
        <strain evidence="2">45_41</strain>
    </source>
</reference>
<gene>
    <name evidence="2" type="ORF">BHV79_10845</name>
</gene>
<accession>A0A1Q6I0D1</accession>
<dbReference type="PROSITE" id="PS51257">
    <property type="entry name" value="PROKAR_LIPOPROTEIN"/>
    <property type="match status" value="1"/>
</dbReference>
<proteinExistence type="predicted"/>